<name>A0A916R9M5_9HYPH</name>
<accession>A0A916R9M5</accession>
<proteinExistence type="predicted"/>
<dbReference type="EMBL" id="BMKB01000002">
    <property type="protein sequence ID" value="GGA46304.1"/>
    <property type="molecule type" value="Genomic_DNA"/>
</dbReference>
<comment type="caution">
    <text evidence="1">The sequence shown here is derived from an EMBL/GenBank/DDBJ whole genome shotgun (WGS) entry which is preliminary data.</text>
</comment>
<evidence type="ECO:0000313" key="2">
    <source>
        <dbReference type="Proteomes" id="UP000596977"/>
    </source>
</evidence>
<reference evidence="1 2" key="1">
    <citation type="journal article" date="2014" name="Int. J. Syst. Evol. Microbiol.">
        <title>Complete genome sequence of Corynebacterium casei LMG S-19264T (=DSM 44701T), isolated from a smear-ripened cheese.</title>
        <authorList>
            <consortium name="US DOE Joint Genome Institute (JGI-PGF)"/>
            <person name="Walter F."/>
            <person name="Albersmeier A."/>
            <person name="Kalinowski J."/>
            <person name="Ruckert C."/>
        </authorList>
    </citation>
    <scope>NUCLEOTIDE SEQUENCE [LARGE SCALE GENOMIC DNA]</scope>
    <source>
        <strain evidence="1 2">CGMCC 1.15896</strain>
    </source>
</reference>
<gene>
    <name evidence="1" type="ORF">GCM10011499_15070</name>
</gene>
<dbReference type="Proteomes" id="UP000596977">
    <property type="component" value="Unassembled WGS sequence"/>
</dbReference>
<sequence length="52" mass="5391">MQQVPGLTVAASPVCPAAPLFGMGRFPNMKGNLAMWGAGDTADTILPSFQQV</sequence>
<protein>
    <submittedName>
        <fullName evidence="1">Uncharacterized protein</fullName>
    </submittedName>
</protein>
<organism evidence="1 2">
    <name type="scientific">Pelagibacterium lentulum</name>
    <dbReference type="NCBI Taxonomy" id="2029865"/>
    <lineage>
        <taxon>Bacteria</taxon>
        <taxon>Pseudomonadati</taxon>
        <taxon>Pseudomonadota</taxon>
        <taxon>Alphaproteobacteria</taxon>
        <taxon>Hyphomicrobiales</taxon>
        <taxon>Devosiaceae</taxon>
        <taxon>Pelagibacterium</taxon>
    </lineage>
</organism>
<evidence type="ECO:0000313" key="1">
    <source>
        <dbReference type="EMBL" id="GGA46304.1"/>
    </source>
</evidence>
<dbReference type="AlphaFoldDB" id="A0A916R9M5"/>
<keyword evidence="2" id="KW-1185">Reference proteome</keyword>